<dbReference type="AlphaFoldDB" id="A0A4R6P2V2"/>
<keyword evidence="3" id="KW-1185">Reference proteome</keyword>
<dbReference type="EMBL" id="SNXK01000008">
    <property type="protein sequence ID" value="TDP31595.1"/>
    <property type="molecule type" value="Genomic_DNA"/>
</dbReference>
<evidence type="ECO:0000256" key="1">
    <source>
        <dbReference type="SAM" id="MobiDB-lite"/>
    </source>
</evidence>
<gene>
    <name evidence="2" type="ORF">DFR75_108200</name>
</gene>
<organism evidence="2 3">
    <name type="scientific">Nocardia ignorata</name>
    <dbReference type="NCBI Taxonomy" id="145285"/>
    <lineage>
        <taxon>Bacteria</taxon>
        <taxon>Bacillati</taxon>
        <taxon>Actinomycetota</taxon>
        <taxon>Actinomycetes</taxon>
        <taxon>Mycobacteriales</taxon>
        <taxon>Nocardiaceae</taxon>
        <taxon>Nocardia</taxon>
    </lineage>
</organism>
<dbReference type="Proteomes" id="UP000295087">
    <property type="component" value="Unassembled WGS sequence"/>
</dbReference>
<evidence type="ECO:0000313" key="2">
    <source>
        <dbReference type="EMBL" id="TDP31595.1"/>
    </source>
</evidence>
<evidence type="ECO:0000313" key="3">
    <source>
        <dbReference type="Proteomes" id="UP000295087"/>
    </source>
</evidence>
<sequence length="341" mass="37280">MSGDPVEEGGQAVRQGFLQALQTAHTTNALFRSRGGESRSRAESEQRLANEAAKNQRSWIEHQARLGNLGTEQQLAMTKIAEVRARIDNAAKITEVDLRHKEGQISRAETDLARRERDGELSRQQSSEVHAARIAGYTNREAREGELHQLDVELKELMIDIRRRAAGFTDTLHHSDERTGAAKAAAAQFAAADATRDLSPDAEAARRAYEERFIHDTGLDPEDFFTDNTANQSPRRPRGVDDMGRLAADLTMDAHLRHEFGYLAAYLAPTTAPAAEAIIDAEIVEDGEWIEATVSATAVHDIDPAAADPDLTSGGADPSLARATGTELEVWRGDLDVGRGR</sequence>
<feature type="region of interest" description="Disordered" evidence="1">
    <location>
        <begin position="305"/>
        <end position="325"/>
    </location>
</feature>
<proteinExistence type="predicted"/>
<feature type="region of interest" description="Disordered" evidence="1">
    <location>
        <begin position="220"/>
        <end position="241"/>
    </location>
</feature>
<name>A0A4R6P2V2_NOCIG</name>
<reference evidence="2 3" key="1">
    <citation type="submission" date="2019-03" db="EMBL/GenBank/DDBJ databases">
        <title>Genomic Encyclopedia of Type Strains, Phase IV (KMG-IV): sequencing the most valuable type-strain genomes for metagenomic binning, comparative biology and taxonomic classification.</title>
        <authorList>
            <person name="Goeker M."/>
        </authorList>
    </citation>
    <scope>NUCLEOTIDE SEQUENCE [LARGE SCALE GENOMIC DNA]</scope>
    <source>
        <strain evidence="2 3">DSM 44496</strain>
    </source>
</reference>
<protein>
    <submittedName>
        <fullName evidence="2">Uncharacterized protein</fullName>
    </submittedName>
</protein>
<comment type="caution">
    <text evidence="2">The sequence shown here is derived from an EMBL/GenBank/DDBJ whole genome shotgun (WGS) entry which is preliminary data.</text>
</comment>
<dbReference type="RefSeq" id="WP_067488290.1">
    <property type="nucleotide sequence ID" value="NZ_SNXK01000008.1"/>
</dbReference>
<accession>A0A4R6P2V2</accession>